<evidence type="ECO:0000259" key="6">
    <source>
        <dbReference type="Pfam" id="PF00724"/>
    </source>
</evidence>
<dbReference type="EMBL" id="PDJC01000001">
    <property type="protein sequence ID" value="PFG18380.1"/>
    <property type="molecule type" value="Genomic_DNA"/>
</dbReference>
<dbReference type="SUPFAM" id="SSF51395">
    <property type="entry name" value="FMN-linked oxidoreductases"/>
    <property type="match status" value="1"/>
</dbReference>
<organism evidence="7 8">
    <name type="scientific">Propionicimonas paludicola</name>
    <dbReference type="NCBI Taxonomy" id="185243"/>
    <lineage>
        <taxon>Bacteria</taxon>
        <taxon>Bacillati</taxon>
        <taxon>Actinomycetota</taxon>
        <taxon>Actinomycetes</taxon>
        <taxon>Propionibacteriales</taxon>
        <taxon>Nocardioidaceae</taxon>
        <taxon>Propionicimonas</taxon>
    </lineage>
</organism>
<keyword evidence="3" id="KW-0288">FMN</keyword>
<dbReference type="InterPro" id="IPR013785">
    <property type="entry name" value="Aldolase_TIM"/>
</dbReference>
<dbReference type="CDD" id="cd02932">
    <property type="entry name" value="OYE_YqiM_FMN"/>
    <property type="match status" value="1"/>
</dbReference>
<dbReference type="Proteomes" id="UP000226079">
    <property type="component" value="Unassembled WGS sequence"/>
</dbReference>
<comment type="cofactor">
    <cofactor evidence="1">
        <name>FMN</name>
        <dbReference type="ChEBI" id="CHEBI:58210"/>
    </cofactor>
</comment>
<accession>A0A2A9CXQ0</accession>
<evidence type="ECO:0000313" key="7">
    <source>
        <dbReference type="EMBL" id="PFG18380.1"/>
    </source>
</evidence>
<dbReference type="InterPro" id="IPR044152">
    <property type="entry name" value="YqjM-like"/>
</dbReference>
<keyword evidence="5" id="KW-0560">Oxidoreductase</keyword>
<dbReference type="GO" id="GO:0003959">
    <property type="term" value="F:NADPH dehydrogenase activity"/>
    <property type="evidence" value="ECO:0007669"/>
    <property type="project" value="InterPro"/>
</dbReference>
<dbReference type="PANTHER" id="PTHR43303">
    <property type="entry name" value="NADPH DEHYDROGENASE C23G7.10C-RELATED"/>
    <property type="match status" value="1"/>
</dbReference>
<evidence type="ECO:0000256" key="1">
    <source>
        <dbReference type="ARBA" id="ARBA00001917"/>
    </source>
</evidence>
<evidence type="ECO:0000256" key="4">
    <source>
        <dbReference type="ARBA" id="ARBA00022857"/>
    </source>
</evidence>
<evidence type="ECO:0000256" key="3">
    <source>
        <dbReference type="ARBA" id="ARBA00022643"/>
    </source>
</evidence>
<dbReference type="Gene3D" id="3.20.20.70">
    <property type="entry name" value="Aldolase class I"/>
    <property type="match status" value="1"/>
</dbReference>
<dbReference type="PANTHER" id="PTHR43303:SF4">
    <property type="entry name" value="NADPH DEHYDROGENASE C23G7.10C-RELATED"/>
    <property type="match status" value="1"/>
</dbReference>
<evidence type="ECO:0000256" key="2">
    <source>
        <dbReference type="ARBA" id="ARBA00022630"/>
    </source>
</evidence>
<dbReference type="AlphaFoldDB" id="A0A2A9CXQ0"/>
<dbReference type="InterPro" id="IPR001155">
    <property type="entry name" value="OxRdtase_FMN_N"/>
</dbReference>
<dbReference type="RefSeq" id="WP_098461742.1">
    <property type="nucleotide sequence ID" value="NZ_PDJC01000001.1"/>
</dbReference>
<reference evidence="7 8" key="1">
    <citation type="submission" date="2017-10" db="EMBL/GenBank/DDBJ databases">
        <title>Sequencing the genomes of 1000 actinobacteria strains.</title>
        <authorList>
            <person name="Klenk H.-P."/>
        </authorList>
    </citation>
    <scope>NUCLEOTIDE SEQUENCE [LARGE SCALE GENOMIC DNA]</scope>
    <source>
        <strain evidence="7 8">DSM 15597</strain>
    </source>
</reference>
<name>A0A2A9CXQ0_9ACTN</name>
<sequence length="361" mass="38332">MPSLFDPIQLRELTIKNRIFLAPMCQYQCEERDGVPNDWHLVHYGARATGGFGLIIAEATGVLPEGRITPWCAGLWNTSQQNAWARVVEFVHSQGAAMAVQLQHAGRKGSTYREFGVDGKSGSVPVADGGWPTIGPSAIAFPGLAEPREATTEDLAEVVAAFAAAAQRADAAGFDAVELHAAHGYLLFQFLSPLSNQRTDGYGGSLANRARLLLEVADAVRAVWLAGKPLLVRISATEWIDGGFTLDEAAEVARMLGEHGVDFVDVSTGGNAPAKITIGPGYQVGAAKAVRAGGLPVSAVGLITDPAQAQQILDSGEVDVIALARVALREPSWPYRAAAELGQADRLAYPPSYQRGRWPLS</sequence>
<comment type="caution">
    <text evidence="7">The sequence shown here is derived from an EMBL/GenBank/DDBJ whole genome shotgun (WGS) entry which is preliminary data.</text>
</comment>
<keyword evidence="4" id="KW-0521">NADP</keyword>
<proteinExistence type="predicted"/>
<evidence type="ECO:0000313" key="8">
    <source>
        <dbReference type="Proteomes" id="UP000226079"/>
    </source>
</evidence>
<feature type="domain" description="NADH:flavin oxidoreductase/NADH oxidase N-terminal" evidence="6">
    <location>
        <begin position="3"/>
        <end position="341"/>
    </location>
</feature>
<dbReference type="GO" id="GO:0050661">
    <property type="term" value="F:NADP binding"/>
    <property type="evidence" value="ECO:0007669"/>
    <property type="project" value="InterPro"/>
</dbReference>
<protein>
    <submittedName>
        <fullName evidence="7">2,4-dienoyl-CoA reductase-like NADH-dependent reductase (Old Yellow Enzyme family)</fullName>
    </submittedName>
</protein>
<keyword evidence="8" id="KW-1185">Reference proteome</keyword>
<evidence type="ECO:0000256" key="5">
    <source>
        <dbReference type="ARBA" id="ARBA00023002"/>
    </source>
</evidence>
<gene>
    <name evidence="7" type="ORF">ATK74_2966</name>
</gene>
<dbReference type="Pfam" id="PF00724">
    <property type="entry name" value="Oxidored_FMN"/>
    <property type="match status" value="1"/>
</dbReference>
<dbReference type="OrthoDB" id="3169239at2"/>
<dbReference type="GO" id="GO:0010181">
    <property type="term" value="F:FMN binding"/>
    <property type="evidence" value="ECO:0007669"/>
    <property type="project" value="InterPro"/>
</dbReference>
<keyword evidence="2" id="KW-0285">Flavoprotein</keyword>